<name>A0A7S2DPZ3_9STRA</name>
<protein>
    <submittedName>
        <fullName evidence="2">Uncharacterized protein</fullName>
    </submittedName>
</protein>
<organism evidence="2">
    <name type="scientific">Octactis speculum</name>
    <dbReference type="NCBI Taxonomy" id="3111310"/>
    <lineage>
        <taxon>Eukaryota</taxon>
        <taxon>Sar</taxon>
        <taxon>Stramenopiles</taxon>
        <taxon>Ochrophyta</taxon>
        <taxon>Dictyochophyceae</taxon>
        <taxon>Dictyochales</taxon>
        <taxon>Dictyochaceae</taxon>
        <taxon>Octactis</taxon>
    </lineage>
</organism>
<evidence type="ECO:0000313" key="2">
    <source>
        <dbReference type="EMBL" id="CAD9459984.1"/>
    </source>
</evidence>
<sequence>MCSILRSCFDAGPALEDSSKDDKRRRMELFALFEETMRVGVDVDKLSSDREKYKVRMAIINEELTFQYPPNGDGGGLPGDSDPECVTQKIARISIRRATDPDPHSNEFAGSEVLRSNLDPRDALRAFILEAATDDGNDTIINILCDTEEQAEELITGFRTLIKKKTNSTPVVSDRGGAGQALQEVGSE</sequence>
<dbReference type="EMBL" id="HBGS01046593">
    <property type="protein sequence ID" value="CAD9459984.1"/>
    <property type="molecule type" value="Transcribed_RNA"/>
</dbReference>
<proteinExistence type="predicted"/>
<gene>
    <name evidence="2" type="ORF">DSPE1174_LOCUS24143</name>
</gene>
<dbReference type="AlphaFoldDB" id="A0A7S2DPZ3"/>
<reference evidence="2" key="1">
    <citation type="submission" date="2021-01" db="EMBL/GenBank/DDBJ databases">
        <authorList>
            <person name="Corre E."/>
            <person name="Pelletier E."/>
            <person name="Niang G."/>
            <person name="Scheremetjew M."/>
            <person name="Finn R."/>
            <person name="Kale V."/>
            <person name="Holt S."/>
            <person name="Cochrane G."/>
            <person name="Meng A."/>
            <person name="Brown T."/>
            <person name="Cohen L."/>
        </authorList>
    </citation>
    <scope>NUCLEOTIDE SEQUENCE</scope>
    <source>
        <strain evidence="2">CCMP1381</strain>
    </source>
</reference>
<feature type="region of interest" description="Disordered" evidence="1">
    <location>
        <begin position="167"/>
        <end position="188"/>
    </location>
</feature>
<accession>A0A7S2DPZ3</accession>
<evidence type="ECO:0000256" key="1">
    <source>
        <dbReference type="SAM" id="MobiDB-lite"/>
    </source>
</evidence>